<dbReference type="AlphaFoldDB" id="A0AA39CIT8"/>
<evidence type="ECO:0000313" key="4">
    <source>
        <dbReference type="Proteomes" id="UP001172673"/>
    </source>
</evidence>
<accession>A0AA39CIT8</accession>
<protein>
    <submittedName>
        <fullName evidence="3">Uncharacterized protein</fullName>
    </submittedName>
</protein>
<feature type="compositionally biased region" description="Low complexity" evidence="2">
    <location>
        <begin position="513"/>
        <end position="527"/>
    </location>
</feature>
<feature type="region of interest" description="Disordered" evidence="2">
    <location>
        <begin position="391"/>
        <end position="441"/>
    </location>
</feature>
<feature type="region of interest" description="Disordered" evidence="2">
    <location>
        <begin position="194"/>
        <end position="241"/>
    </location>
</feature>
<evidence type="ECO:0000256" key="1">
    <source>
        <dbReference type="SAM" id="Coils"/>
    </source>
</evidence>
<dbReference type="EMBL" id="JAPDRK010000008">
    <property type="protein sequence ID" value="KAJ9609826.1"/>
    <property type="molecule type" value="Genomic_DNA"/>
</dbReference>
<comment type="caution">
    <text evidence="3">The sequence shown here is derived from an EMBL/GenBank/DDBJ whole genome shotgun (WGS) entry which is preliminary data.</text>
</comment>
<evidence type="ECO:0000256" key="2">
    <source>
        <dbReference type="SAM" id="MobiDB-lite"/>
    </source>
</evidence>
<gene>
    <name evidence="3" type="ORF">H2200_006155</name>
</gene>
<proteinExistence type="predicted"/>
<evidence type="ECO:0000313" key="3">
    <source>
        <dbReference type="EMBL" id="KAJ9609826.1"/>
    </source>
</evidence>
<feature type="compositionally biased region" description="Basic and acidic residues" evidence="2">
    <location>
        <begin position="413"/>
        <end position="440"/>
    </location>
</feature>
<keyword evidence="4" id="KW-1185">Reference proteome</keyword>
<feature type="compositionally biased region" description="Basic and acidic residues" evidence="2">
    <location>
        <begin position="496"/>
        <end position="509"/>
    </location>
</feature>
<name>A0AA39CIT8_9EURO</name>
<reference evidence="3" key="1">
    <citation type="submission" date="2022-10" db="EMBL/GenBank/DDBJ databases">
        <title>Culturing micro-colonial fungi from biological soil crusts in the Mojave desert and describing Neophaeococcomyces mojavensis, and introducing the new genera and species Taxawa tesnikishii.</title>
        <authorList>
            <person name="Kurbessoian T."/>
            <person name="Stajich J.E."/>
        </authorList>
    </citation>
    <scope>NUCLEOTIDE SEQUENCE</scope>
    <source>
        <strain evidence="3">TK_41</strain>
    </source>
</reference>
<feature type="compositionally biased region" description="Basic residues" evidence="2">
    <location>
        <begin position="403"/>
        <end position="412"/>
    </location>
</feature>
<feature type="coiled-coil region" evidence="1">
    <location>
        <begin position="86"/>
        <end position="113"/>
    </location>
</feature>
<feature type="region of interest" description="Disordered" evidence="2">
    <location>
        <begin position="486"/>
        <end position="642"/>
    </location>
</feature>
<organism evidence="3 4">
    <name type="scientific">Cladophialophora chaetospira</name>
    <dbReference type="NCBI Taxonomy" id="386627"/>
    <lineage>
        <taxon>Eukaryota</taxon>
        <taxon>Fungi</taxon>
        <taxon>Dikarya</taxon>
        <taxon>Ascomycota</taxon>
        <taxon>Pezizomycotina</taxon>
        <taxon>Eurotiomycetes</taxon>
        <taxon>Chaetothyriomycetidae</taxon>
        <taxon>Chaetothyriales</taxon>
        <taxon>Herpotrichiellaceae</taxon>
        <taxon>Cladophialophora</taxon>
    </lineage>
</organism>
<dbReference type="Proteomes" id="UP001172673">
    <property type="component" value="Unassembled WGS sequence"/>
</dbReference>
<keyword evidence="1" id="KW-0175">Coiled coil</keyword>
<sequence length="642" mass="71934">MPLNPLSDRQSTVAYAIDLLRAHQIRRENVFLHEQLRNCLKEVAGLRDEVRTLKTNAAVGVNDEIKDLRGSIKTNHGTTQKALVLAEDHELRLKEQSQRLESLQQSCKAKESELFNVKMASTKEQENQHAKTVVLENQIQSLQADCQKRNFDQQQQIQSIHGAFESLQTALDVKADISAIDSLENRLEALRARPPAPKELLPPVSRVSESIEVVDSQQQDDADETDTLPLPPKRPGTRGGPCETVPEDLDLDANAHTISCAGHHKHILEQYESLDMLPPSAAQATQLARVKTLRQRRFEEWTTYYNQGHKLMENLPSSFEETVVHNFVEGIFKPTHKKQCRQWLDSNGWTWANITAFGDSFSQVVANKAREAFIGTSNHVEPPRLIKDLLAPPGLAENVDNGKKKKESRKSKAPRDPINEPVRRSQRLIEKDSQNKDLHETPFQPVGIARLGNIVPARAKVKQKEVAVVDDLADDLTSLKQTRSRIAEKKHVRAPQRKEADKGISDSRRVAKSHLAASWAQVAAAPSSRKRNPEPVEDEPLPKRSKSNKQNPGNSKLAKRNLVSAKRPATNSTPESSDDGSIWLTEARPGHPALVNGEIPSSRRRPAKYSAYSAQHNKDRKKPRLPLPPPPEIPITDTTEEE</sequence>